<organism evidence="1 2">
    <name type="scientific">Pleurodeles waltl</name>
    <name type="common">Iberian ribbed newt</name>
    <dbReference type="NCBI Taxonomy" id="8319"/>
    <lineage>
        <taxon>Eukaryota</taxon>
        <taxon>Metazoa</taxon>
        <taxon>Chordata</taxon>
        <taxon>Craniata</taxon>
        <taxon>Vertebrata</taxon>
        <taxon>Euteleostomi</taxon>
        <taxon>Amphibia</taxon>
        <taxon>Batrachia</taxon>
        <taxon>Caudata</taxon>
        <taxon>Salamandroidea</taxon>
        <taxon>Salamandridae</taxon>
        <taxon>Pleurodelinae</taxon>
        <taxon>Pleurodeles</taxon>
    </lineage>
</organism>
<keyword evidence="2" id="KW-1185">Reference proteome</keyword>
<protein>
    <submittedName>
        <fullName evidence="1">Uncharacterized protein</fullName>
    </submittedName>
</protein>
<comment type="caution">
    <text evidence="1">The sequence shown here is derived from an EMBL/GenBank/DDBJ whole genome shotgun (WGS) entry which is preliminary data.</text>
</comment>
<accession>A0AAV7RYZ2</accession>
<sequence length="109" mass="11931">MWRPAADPGGVWPGAELRLGATQRCGRAAALQRAWFLRRCRGGGTAGPRDSSGAWRLRRARKRLGRRQAVVVKPLRGPLRFVVAFPWLPGGNCPEYLGGPPGTLTEDTR</sequence>
<reference evidence="1" key="1">
    <citation type="journal article" date="2022" name="bioRxiv">
        <title>Sequencing and chromosome-scale assembly of the giantPleurodeles waltlgenome.</title>
        <authorList>
            <person name="Brown T."/>
            <person name="Elewa A."/>
            <person name="Iarovenko S."/>
            <person name="Subramanian E."/>
            <person name="Araus A.J."/>
            <person name="Petzold A."/>
            <person name="Susuki M."/>
            <person name="Suzuki K.-i.T."/>
            <person name="Hayashi T."/>
            <person name="Toyoda A."/>
            <person name="Oliveira C."/>
            <person name="Osipova E."/>
            <person name="Leigh N.D."/>
            <person name="Simon A."/>
            <person name="Yun M.H."/>
        </authorList>
    </citation>
    <scope>NUCLEOTIDE SEQUENCE</scope>
    <source>
        <strain evidence="1">20211129_DDA</strain>
        <tissue evidence="1">Liver</tissue>
    </source>
</reference>
<evidence type="ECO:0000313" key="1">
    <source>
        <dbReference type="EMBL" id="KAJ1156911.1"/>
    </source>
</evidence>
<proteinExistence type="predicted"/>
<gene>
    <name evidence="1" type="ORF">NDU88_009628</name>
</gene>
<dbReference type="EMBL" id="JANPWB010000009">
    <property type="protein sequence ID" value="KAJ1156911.1"/>
    <property type="molecule type" value="Genomic_DNA"/>
</dbReference>
<evidence type="ECO:0000313" key="2">
    <source>
        <dbReference type="Proteomes" id="UP001066276"/>
    </source>
</evidence>
<dbReference type="AlphaFoldDB" id="A0AAV7RYZ2"/>
<dbReference type="Proteomes" id="UP001066276">
    <property type="component" value="Chromosome 5"/>
</dbReference>
<name>A0AAV7RYZ2_PLEWA</name>